<evidence type="ECO:0008006" key="3">
    <source>
        <dbReference type="Google" id="ProtNLM"/>
    </source>
</evidence>
<accession>A0ABQ3W8D3</accession>
<evidence type="ECO:0000313" key="1">
    <source>
        <dbReference type="EMBL" id="GHW01791.1"/>
    </source>
</evidence>
<evidence type="ECO:0000313" key="2">
    <source>
        <dbReference type="Proteomes" id="UP000616547"/>
    </source>
</evidence>
<organism evidence="1 2">
    <name type="scientific">Lactobacillus nasalidis</name>
    <dbReference type="NCBI Taxonomy" id="2797258"/>
    <lineage>
        <taxon>Bacteria</taxon>
        <taxon>Bacillati</taxon>
        <taxon>Bacillota</taxon>
        <taxon>Bacilli</taxon>
        <taxon>Lactobacillales</taxon>
        <taxon>Lactobacillaceae</taxon>
        <taxon>Lactobacillus</taxon>
    </lineage>
</organism>
<sequence length="77" mass="8923">MSQMTKLKCNLDDDLAILLRDYAEQQGLDQDAIVNQAVKDLLAKKLGKHKIAQLLKDSEPENDYRLEHFFSGYDWPE</sequence>
<proteinExistence type="predicted"/>
<dbReference type="EMBL" id="BOCI01000435">
    <property type="protein sequence ID" value="GHW01791.1"/>
    <property type="molecule type" value="Genomic_DNA"/>
</dbReference>
<keyword evidence="2" id="KW-1185">Reference proteome</keyword>
<dbReference type="Proteomes" id="UP000616547">
    <property type="component" value="Unassembled WGS sequence"/>
</dbReference>
<name>A0ABQ3W8D3_9LACO</name>
<protein>
    <recommendedName>
        <fullName evidence="3">CopG family transcriptional regulator</fullName>
    </recommendedName>
</protein>
<reference evidence="2" key="1">
    <citation type="submission" date="2021-01" db="EMBL/GenBank/DDBJ databases">
        <title>Draft genome sequence of Nasalis larvatus strain YZ03.</title>
        <authorList>
            <person name="Suzuki-Hashido N."/>
            <person name="Tsuchida S."/>
            <person name="Hayakawa T."/>
        </authorList>
    </citation>
    <scope>NUCLEOTIDE SEQUENCE [LARGE SCALE GENOMIC DNA]</scope>
    <source>
        <strain evidence="2">YZ03</strain>
    </source>
</reference>
<comment type="caution">
    <text evidence="1">The sequence shown here is derived from an EMBL/GenBank/DDBJ whole genome shotgun (WGS) entry which is preliminary data.</text>
</comment>
<gene>
    <name evidence="1" type="ORF">lacNasYZ03_14780</name>
</gene>